<reference evidence="2 3" key="1">
    <citation type="submission" date="2024-01" db="EMBL/GenBank/DDBJ databases">
        <title>The genomes of 5 underutilized Papilionoideae crops provide insights into root nodulation and disease resistanc.</title>
        <authorList>
            <person name="Jiang F."/>
        </authorList>
    </citation>
    <scope>NUCLEOTIDE SEQUENCE [LARGE SCALE GENOMIC DNA]</scope>
    <source>
        <strain evidence="2">LVBAO_FW01</strain>
        <tissue evidence="2">Leaves</tissue>
    </source>
</reference>
<protein>
    <submittedName>
        <fullName evidence="2">Uncharacterized protein</fullName>
    </submittedName>
</protein>
<feature type="region of interest" description="Disordered" evidence="1">
    <location>
        <begin position="1"/>
        <end position="21"/>
    </location>
</feature>
<keyword evidence="3" id="KW-1185">Reference proteome</keyword>
<organism evidence="2 3">
    <name type="scientific">Canavalia gladiata</name>
    <name type="common">Sword bean</name>
    <name type="synonym">Dolichos gladiatus</name>
    <dbReference type="NCBI Taxonomy" id="3824"/>
    <lineage>
        <taxon>Eukaryota</taxon>
        <taxon>Viridiplantae</taxon>
        <taxon>Streptophyta</taxon>
        <taxon>Embryophyta</taxon>
        <taxon>Tracheophyta</taxon>
        <taxon>Spermatophyta</taxon>
        <taxon>Magnoliopsida</taxon>
        <taxon>eudicotyledons</taxon>
        <taxon>Gunneridae</taxon>
        <taxon>Pentapetalae</taxon>
        <taxon>rosids</taxon>
        <taxon>fabids</taxon>
        <taxon>Fabales</taxon>
        <taxon>Fabaceae</taxon>
        <taxon>Papilionoideae</taxon>
        <taxon>50 kb inversion clade</taxon>
        <taxon>NPAAA clade</taxon>
        <taxon>indigoferoid/millettioid clade</taxon>
        <taxon>Phaseoleae</taxon>
        <taxon>Canavalia</taxon>
    </lineage>
</organism>
<proteinExistence type="predicted"/>
<evidence type="ECO:0000256" key="1">
    <source>
        <dbReference type="SAM" id="MobiDB-lite"/>
    </source>
</evidence>
<name>A0AAN9QIY4_CANGL</name>
<feature type="region of interest" description="Disordered" evidence="1">
    <location>
        <begin position="41"/>
        <end position="86"/>
    </location>
</feature>
<evidence type="ECO:0000313" key="2">
    <source>
        <dbReference type="EMBL" id="KAK7339305.1"/>
    </source>
</evidence>
<feature type="compositionally biased region" description="Basic and acidic residues" evidence="1">
    <location>
        <begin position="1"/>
        <end position="10"/>
    </location>
</feature>
<gene>
    <name evidence="2" type="ORF">VNO77_19963</name>
</gene>
<sequence>MLGSRLKDTDKEDEEVTLGHQDDDAIVLRSVESAFVVSSADEVTHSGHATPAPTSICRRTKVPHPENFDTPHRNVKPRSSPRPDCF</sequence>
<comment type="caution">
    <text evidence="2">The sequence shown here is derived from an EMBL/GenBank/DDBJ whole genome shotgun (WGS) entry which is preliminary data.</text>
</comment>
<accession>A0AAN9QIY4</accession>
<dbReference type="AlphaFoldDB" id="A0AAN9QIY4"/>
<dbReference type="EMBL" id="JAYMYQ010000004">
    <property type="protein sequence ID" value="KAK7339305.1"/>
    <property type="molecule type" value="Genomic_DNA"/>
</dbReference>
<feature type="compositionally biased region" description="Basic and acidic residues" evidence="1">
    <location>
        <begin position="63"/>
        <end position="72"/>
    </location>
</feature>
<dbReference type="Proteomes" id="UP001367508">
    <property type="component" value="Unassembled WGS sequence"/>
</dbReference>
<evidence type="ECO:0000313" key="3">
    <source>
        <dbReference type="Proteomes" id="UP001367508"/>
    </source>
</evidence>